<dbReference type="EMBL" id="JACHJR010000001">
    <property type="protein sequence ID" value="MBB4946007.1"/>
    <property type="molecule type" value="Genomic_DNA"/>
</dbReference>
<organism evidence="2 3">
    <name type="scientific">Kitasatospora gansuensis</name>
    <dbReference type="NCBI Taxonomy" id="258050"/>
    <lineage>
        <taxon>Bacteria</taxon>
        <taxon>Bacillati</taxon>
        <taxon>Actinomycetota</taxon>
        <taxon>Actinomycetes</taxon>
        <taxon>Kitasatosporales</taxon>
        <taxon>Streptomycetaceae</taxon>
        <taxon>Kitasatospora</taxon>
    </lineage>
</organism>
<dbReference type="InterPro" id="IPR008929">
    <property type="entry name" value="Chondroitin_lyas"/>
</dbReference>
<gene>
    <name evidence="2" type="ORF">F4556_001542</name>
</gene>
<evidence type="ECO:0000313" key="2">
    <source>
        <dbReference type="EMBL" id="MBB4946007.1"/>
    </source>
</evidence>
<name>A0A7W7S983_9ACTN</name>
<dbReference type="AlphaFoldDB" id="A0A7W7S983"/>
<feature type="region of interest" description="Disordered" evidence="1">
    <location>
        <begin position="1"/>
        <end position="52"/>
    </location>
</feature>
<keyword evidence="3" id="KW-1185">Reference proteome</keyword>
<sequence>MRRPAPSLPPRRPPGQPSRTPGCRTVRRTWTGSPRRSAPAPSRTWPAGSGGPQNIATLFNDVHAAYQNALRWRISGDRAHGDAARDILNAWAGTLKEVTGSADRFLAAGLQGYQFANAAELMRGYPGFDLDRFKTMMLQVICGRSGR</sequence>
<evidence type="ECO:0000313" key="3">
    <source>
        <dbReference type="Proteomes" id="UP000573327"/>
    </source>
</evidence>
<dbReference type="Gene3D" id="1.50.10.100">
    <property type="entry name" value="Chondroitin AC/alginate lyase"/>
    <property type="match status" value="1"/>
</dbReference>
<dbReference type="SUPFAM" id="SSF48230">
    <property type="entry name" value="Chondroitin AC/alginate lyase"/>
    <property type="match status" value="1"/>
</dbReference>
<comment type="caution">
    <text evidence="2">The sequence shown here is derived from an EMBL/GenBank/DDBJ whole genome shotgun (WGS) entry which is preliminary data.</text>
</comment>
<protein>
    <submittedName>
        <fullName evidence="2">Uncharacterized protein</fullName>
    </submittedName>
</protein>
<evidence type="ECO:0000256" key="1">
    <source>
        <dbReference type="SAM" id="MobiDB-lite"/>
    </source>
</evidence>
<dbReference type="Proteomes" id="UP000573327">
    <property type="component" value="Unassembled WGS sequence"/>
</dbReference>
<reference evidence="2 3" key="1">
    <citation type="submission" date="2020-08" db="EMBL/GenBank/DDBJ databases">
        <title>Sequencing the genomes of 1000 actinobacteria strains.</title>
        <authorList>
            <person name="Klenk H.-P."/>
        </authorList>
    </citation>
    <scope>NUCLEOTIDE SEQUENCE [LARGE SCALE GENOMIC DNA]</scope>
    <source>
        <strain evidence="2 3">DSM 44786</strain>
    </source>
</reference>
<proteinExistence type="predicted"/>
<dbReference type="RefSeq" id="WP_184912778.1">
    <property type="nucleotide sequence ID" value="NZ_JACHJR010000001.1"/>
</dbReference>
<feature type="compositionally biased region" description="Pro residues" evidence="1">
    <location>
        <begin position="1"/>
        <end position="16"/>
    </location>
</feature>
<accession>A0A7W7S983</accession>